<feature type="transmembrane region" description="Helical" evidence="1">
    <location>
        <begin position="113"/>
        <end position="135"/>
    </location>
</feature>
<feature type="transmembrane region" description="Helical" evidence="1">
    <location>
        <begin position="147"/>
        <end position="165"/>
    </location>
</feature>
<sequence length="361" mass="38990">MTGPLSVTLLVLLWGTALVRVPTLWRDAQQRAMWATIALLALVKTVALPGVNDWLGIWIPHPEKSPQLLGVAAGFFLLRFILLINGEKAGWEQVVLPVAVIIVLVPLPGTHPAYWVVLNGYVVSVLTISGAIVWRVSRPAPPGLLRLGLRAIAVGVLIIASYGVVKTSLIVAHGLGIPVTFDPIQPEADAIRALGTILAVGGAAVPATSRLRTVVGEYRSLWALRPLWHVMRRTFPEVILFSRRRALVELSGVEAVQLRVYRRVIEIRDGMLTLRDYLPADGLHSAAAFLGAQATPALIEACGIALALDRHRHGSQALETGARWTDTSTDGELGEEIAWLSAVSAAYRDDRPAQFARTASA</sequence>
<proteinExistence type="predicted"/>
<dbReference type="NCBIfam" id="NF042915">
    <property type="entry name" value="MAB_1171c_fam"/>
    <property type="match status" value="1"/>
</dbReference>
<feature type="transmembrane region" description="Helical" evidence="1">
    <location>
        <begin position="37"/>
        <end position="59"/>
    </location>
</feature>
<feature type="domain" description="DUF6545" evidence="2">
    <location>
        <begin position="216"/>
        <end position="348"/>
    </location>
</feature>
<feature type="transmembrane region" description="Helical" evidence="1">
    <location>
        <begin position="65"/>
        <end position="82"/>
    </location>
</feature>
<feature type="transmembrane region" description="Helical" evidence="1">
    <location>
        <begin position="89"/>
        <end position="107"/>
    </location>
</feature>
<evidence type="ECO:0000256" key="1">
    <source>
        <dbReference type="SAM" id="Phobius"/>
    </source>
</evidence>
<name>A0A919S948_9ACTN</name>
<gene>
    <name evidence="3" type="ORF">Aco04nite_04410</name>
</gene>
<dbReference type="InterPro" id="IPR046675">
    <property type="entry name" value="DUF6545"/>
</dbReference>
<dbReference type="Proteomes" id="UP000680865">
    <property type="component" value="Unassembled WGS sequence"/>
</dbReference>
<dbReference type="InterPro" id="IPR050039">
    <property type="entry name" value="MAB_1171c-like"/>
</dbReference>
<evidence type="ECO:0000313" key="4">
    <source>
        <dbReference type="Proteomes" id="UP000680865"/>
    </source>
</evidence>
<protein>
    <recommendedName>
        <fullName evidence="2">DUF6545 domain-containing protein</fullName>
    </recommendedName>
</protein>
<reference evidence="3" key="1">
    <citation type="submission" date="2021-03" db="EMBL/GenBank/DDBJ databases">
        <title>Whole genome shotgun sequence of Actinoplanes consettensis NBRC 14913.</title>
        <authorList>
            <person name="Komaki H."/>
            <person name="Tamura T."/>
        </authorList>
    </citation>
    <scope>NUCLEOTIDE SEQUENCE</scope>
    <source>
        <strain evidence="3">NBRC 14913</strain>
    </source>
</reference>
<keyword evidence="1" id="KW-1133">Transmembrane helix</keyword>
<evidence type="ECO:0000259" key="2">
    <source>
        <dbReference type="Pfam" id="PF20182"/>
    </source>
</evidence>
<organism evidence="3 4">
    <name type="scientific">Winogradskya consettensis</name>
    <dbReference type="NCBI Taxonomy" id="113560"/>
    <lineage>
        <taxon>Bacteria</taxon>
        <taxon>Bacillati</taxon>
        <taxon>Actinomycetota</taxon>
        <taxon>Actinomycetes</taxon>
        <taxon>Micromonosporales</taxon>
        <taxon>Micromonosporaceae</taxon>
        <taxon>Winogradskya</taxon>
    </lineage>
</organism>
<feature type="transmembrane region" description="Helical" evidence="1">
    <location>
        <begin position="6"/>
        <end position="25"/>
    </location>
</feature>
<comment type="caution">
    <text evidence="3">The sequence shown here is derived from an EMBL/GenBank/DDBJ whole genome shotgun (WGS) entry which is preliminary data.</text>
</comment>
<keyword evidence="1" id="KW-0472">Membrane</keyword>
<dbReference type="EMBL" id="BOQP01000003">
    <property type="protein sequence ID" value="GIM67014.1"/>
    <property type="molecule type" value="Genomic_DNA"/>
</dbReference>
<accession>A0A919S948</accession>
<evidence type="ECO:0000313" key="3">
    <source>
        <dbReference type="EMBL" id="GIM67014.1"/>
    </source>
</evidence>
<dbReference type="RefSeq" id="WP_212995515.1">
    <property type="nucleotide sequence ID" value="NZ_BAAATW010000009.1"/>
</dbReference>
<dbReference type="Pfam" id="PF20182">
    <property type="entry name" value="DUF6545"/>
    <property type="match status" value="1"/>
</dbReference>
<keyword evidence="4" id="KW-1185">Reference proteome</keyword>
<dbReference type="AlphaFoldDB" id="A0A919S948"/>
<keyword evidence="1" id="KW-0812">Transmembrane</keyword>